<dbReference type="InterPro" id="IPR010982">
    <property type="entry name" value="Lambda_DNA-bd_dom_sf"/>
</dbReference>
<dbReference type="SUPFAM" id="SSF47413">
    <property type="entry name" value="lambda repressor-like DNA-binding domains"/>
    <property type="match status" value="1"/>
</dbReference>
<dbReference type="InterPro" id="IPR028082">
    <property type="entry name" value="Peripla_BP_I"/>
</dbReference>
<dbReference type="Proteomes" id="UP000231343">
    <property type="component" value="Unassembled WGS sequence"/>
</dbReference>
<dbReference type="Gene3D" id="3.40.50.2300">
    <property type="match status" value="2"/>
</dbReference>
<dbReference type="CDD" id="cd01392">
    <property type="entry name" value="HTH_LacI"/>
    <property type="match status" value="1"/>
</dbReference>
<gene>
    <name evidence="6" type="ORF">COT42_07665</name>
</gene>
<organism evidence="6 7">
    <name type="scientific">Candidatus Saganbacteria bacterium CG08_land_8_20_14_0_20_45_16</name>
    <dbReference type="NCBI Taxonomy" id="2014293"/>
    <lineage>
        <taxon>Bacteria</taxon>
        <taxon>Bacillati</taxon>
        <taxon>Saganbacteria</taxon>
    </lineage>
</organism>
<evidence type="ECO:0000259" key="5">
    <source>
        <dbReference type="PROSITE" id="PS50932"/>
    </source>
</evidence>
<evidence type="ECO:0000313" key="6">
    <source>
        <dbReference type="EMBL" id="PIS28510.1"/>
    </source>
</evidence>
<evidence type="ECO:0000256" key="2">
    <source>
        <dbReference type="ARBA" id="ARBA00023015"/>
    </source>
</evidence>
<keyword evidence="4" id="KW-0804">Transcription</keyword>
<dbReference type="PANTHER" id="PTHR30146:SF148">
    <property type="entry name" value="HTH-TYPE TRANSCRIPTIONAL REPRESSOR PURR-RELATED"/>
    <property type="match status" value="1"/>
</dbReference>
<name>A0A2H0XU77_UNCSA</name>
<dbReference type="Pfam" id="PF13377">
    <property type="entry name" value="Peripla_BP_3"/>
    <property type="match status" value="1"/>
</dbReference>
<dbReference type="PROSITE" id="PS50932">
    <property type="entry name" value="HTH_LACI_2"/>
    <property type="match status" value="1"/>
</dbReference>
<dbReference type="EMBL" id="PEYM01000128">
    <property type="protein sequence ID" value="PIS28510.1"/>
    <property type="molecule type" value="Genomic_DNA"/>
</dbReference>
<dbReference type="SUPFAM" id="SSF53822">
    <property type="entry name" value="Periplasmic binding protein-like I"/>
    <property type="match status" value="1"/>
</dbReference>
<dbReference type="AlphaFoldDB" id="A0A2H0XU77"/>
<dbReference type="InterPro" id="IPR000843">
    <property type="entry name" value="HTH_LacI"/>
</dbReference>
<keyword evidence="3" id="KW-0238">DNA-binding</keyword>
<protein>
    <recommendedName>
        <fullName evidence="5">HTH lacI-type domain-containing protein</fullName>
    </recommendedName>
</protein>
<dbReference type="CDD" id="cd06267">
    <property type="entry name" value="PBP1_LacI_sugar_binding-like"/>
    <property type="match status" value="1"/>
</dbReference>
<dbReference type="Gene3D" id="1.10.260.40">
    <property type="entry name" value="lambda repressor-like DNA-binding domains"/>
    <property type="match status" value="1"/>
</dbReference>
<dbReference type="SMART" id="SM00354">
    <property type="entry name" value="HTH_LACI"/>
    <property type="match status" value="1"/>
</dbReference>
<evidence type="ECO:0000256" key="3">
    <source>
        <dbReference type="ARBA" id="ARBA00023125"/>
    </source>
</evidence>
<dbReference type="Pfam" id="PF00356">
    <property type="entry name" value="LacI"/>
    <property type="match status" value="1"/>
</dbReference>
<dbReference type="GO" id="GO:0000976">
    <property type="term" value="F:transcription cis-regulatory region binding"/>
    <property type="evidence" value="ECO:0007669"/>
    <property type="project" value="TreeGrafter"/>
</dbReference>
<accession>A0A2H0XU77</accession>
<sequence length="334" mass="36953">MPKKIKIKDIAKKVGCSQATVSQAFNNPKLINRQTRAKILAVSAELGYVRQRFNKKREKIIGITGLSQELILGEYYNKITAAIISAAKVLGVNVIIESFSDKEIELPSMFSKKVLDGVIILGKISQEHILMIKQNNFPLVLCGHPVPGLELHTVLSDGRSGIFEATKHLIQLGHQKIAYIAGGPLFDPVTSDRLDGFRYALNEKNIPIPEDYIQISDFCALAKTQQAIENLIKIKPTAIVCENDSLAYTTYHLLSQAGLNIPLDISLSGFDDLPFPEYLQPIKPNLTTVHVDLEELGKITLNVLLEIIENPTDIAHRHTIPVKLKIGGTTLPPR</sequence>
<dbReference type="GO" id="GO:0003700">
    <property type="term" value="F:DNA-binding transcription factor activity"/>
    <property type="evidence" value="ECO:0007669"/>
    <property type="project" value="TreeGrafter"/>
</dbReference>
<evidence type="ECO:0000313" key="7">
    <source>
        <dbReference type="Proteomes" id="UP000231343"/>
    </source>
</evidence>
<dbReference type="InterPro" id="IPR046335">
    <property type="entry name" value="LacI/GalR-like_sensor"/>
</dbReference>
<reference evidence="6 7" key="1">
    <citation type="submission" date="2017-09" db="EMBL/GenBank/DDBJ databases">
        <title>Depth-based differentiation of microbial function through sediment-hosted aquifers and enrichment of novel symbionts in the deep terrestrial subsurface.</title>
        <authorList>
            <person name="Probst A.J."/>
            <person name="Ladd B."/>
            <person name="Jarett J.K."/>
            <person name="Geller-Mcgrath D.E."/>
            <person name="Sieber C.M."/>
            <person name="Emerson J.B."/>
            <person name="Anantharaman K."/>
            <person name="Thomas B.C."/>
            <person name="Malmstrom R."/>
            <person name="Stieglmeier M."/>
            <person name="Klingl A."/>
            <person name="Woyke T."/>
            <person name="Ryan C.M."/>
            <person name="Banfield J.F."/>
        </authorList>
    </citation>
    <scope>NUCLEOTIDE SEQUENCE [LARGE SCALE GENOMIC DNA]</scope>
    <source>
        <strain evidence="6">CG08_land_8_20_14_0_20_45_16</strain>
    </source>
</reference>
<evidence type="ECO:0000256" key="4">
    <source>
        <dbReference type="ARBA" id="ARBA00023163"/>
    </source>
</evidence>
<evidence type="ECO:0000256" key="1">
    <source>
        <dbReference type="ARBA" id="ARBA00022491"/>
    </source>
</evidence>
<keyword evidence="2" id="KW-0805">Transcription regulation</keyword>
<dbReference type="PANTHER" id="PTHR30146">
    <property type="entry name" value="LACI-RELATED TRANSCRIPTIONAL REPRESSOR"/>
    <property type="match status" value="1"/>
</dbReference>
<keyword evidence="1" id="KW-0678">Repressor</keyword>
<feature type="domain" description="HTH lacI-type" evidence="5">
    <location>
        <begin position="5"/>
        <end position="50"/>
    </location>
</feature>
<comment type="caution">
    <text evidence="6">The sequence shown here is derived from an EMBL/GenBank/DDBJ whole genome shotgun (WGS) entry which is preliminary data.</text>
</comment>
<proteinExistence type="predicted"/>